<feature type="coiled-coil region" evidence="1">
    <location>
        <begin position="5"/>
        <end position="113"/>
    </location>
</feature>
<feature type="compositionally biased region" description="Polar residues" evidence="2">
    <location>
        <begin position="174"/>
        <end position="183"/>
    </location>
</feature>
<dbReference type="Pfam" id="PF07647">
    <property type="entry name" value="SAM_2"/>
    <property type="match status" value="1"/>
</dbReference>
<feature type="non-terminal residue" evidence="4">
    <location>
        <position position="1"/>
    </location>
</feature>
<feature type="domain" description="SAM" evidence="3">
    <location>
        <begin position="290"/>
        <end position="355"/>
    </location>
</feature>
<evidence type="ECO:0000259" key="3">
    <source>
        <dbReference type="PROSITE" id="PS50105"/>
    </source>
</evidence>
<dbReference type="PANTHER" id="PTHR12776">
    <property type="entry name" value="KAZRIN-RELATED"/>
    <property type="match status" value="1"/>
</dbReference>
<feature type="region of interest" description="Disordered" evidence="2">
    <location>
        <begin position="150"/>
        <end position="268"/>
    </location>
</feature>
<organism evidence="4 5">
    <name type="scientific">Polyodon spathula</name>
    <name type="common">North American paddlefish</name>
    <name type="synonym">Squalus spathula</name>
    <dbReference type="NCBI Taxonomy" id="7913"/>
    <lineage>
        <taxon>Eukaryota</taxon>
        <taxon>Metazoa</taxon>
        <taxon>Chordata</taxon>
        <taxon>Craniata</taxon>
        <taxon>Vertebrata</taxon>
        <taxon>Euteleostomi</taxon>
        <taxon>Actinopterygii</taxon>
        <taxon>Chondrostei</taxon>
        <taxon>Acipenseriformes</taxon>
        <taxon>Polyodontidae</taxon>
        <taxon>Polyodon</taxon>
    </lineage>
</organism>
<dbReference type="Proteomes" id="UP001166093">
    <property type="component" value="Unassembled WGS sequence"/>
</dbReference>
<feature type="compositionally biased region" description="Polar residues" evidence="2">
    <location>
        <begin position="255"/>
        <end position="266"/>
    </location>
</feature>
<gene>
    <name evidence="4" type="primary">Kazn_0</name>
    <name evidence="4" type="ORF">GTO93_0020894</name>
</gene>
<evidence type="ECO:0000256" key="2">
    <source>
        <dbReference type="SAM" id="MobiDB-lite"/>
    </source>
</evidence>
<dbReference type="SMART" id="SM00454">
    <property type="entry name" value="SAM"/>
    <property type="match status" value="3"/>
</dbReference>
<dbReference type="InterPro" id="IPR013761">
    <property type="entry name" value="SAM/pointed_sf"/>
</dbReference>
<dbReference type="PANTHER" id="PTHR12776:SF1">
    <property type="entry name" value="KAZRIN"/>
    <property type="match status" value="1"/>
</dbReference>
<dbReference type="Gene3D" id="1.10.150.50">
    <property type="entry name" value="Transcription Factor, Ets-1"/>
    <property type="match status" value="3"/>
</dbReference>
<dbReference type="Pfam" id="PF25986">
    <property type="entry name" value="Kazrin"/>
    <property type="match status" value="1"/>
</dbReference>
<evidence type="ECO:0000313" key="4">
    <source>
        <dbReference type="EMBL" id="MBN3276502.1"/>
    </source>
</evidence>
<dbReference type="InterPro" id="IPR059089">
    <property type="entry name" value="Kazrin_N"/>
</dbReference>
<feature type="region of interest" description="Disordered" evidence="2">
    <location>
        <begin position="584"/>
        <end position="618"/>
    </location>
</feature>
<feature type="non-terminal residue" evidence="4">
    <location>
        <position position="618"/>
    </location>
</feature>
<sequence>MKADRKRLKAEKADLVNQMQQLYATLESREEQLRDFIRNYEQHRKESEDAVKALAKEKDLLEREKWDLRRQAKEATEHASTLRTQLDLKENRIKELEAELAMAKQSLATLTKDVPKRHSLAMPAETLLNGNQEWVMQADLPLTAAIRQSQQSLYHGHQPHPAADRPAVRVSPCHSRQPSSISDASAIEGDRSSTPSDINSPRHRTHSLCNSLEDLEDQKRKKKKEKMGLGSLSRVFARGKQRKSMDPGLFDDSDSLSSPTRMSLSLSDGEDQMDRLQQVELARTTPMSHWKAGTVQAWLEVIMAMPMYIKACTDNIKSGKVLLGLTDEDLELGLGVTSSMHRRKLRLAIEDYREAETGKGLSKAADMDHHWVAKAWLSDIGLPQYSQSFQNNQVDGRMLSSLSRRDLEKYLSVSKKTHQVSIMLAIELLHLLSFDKEVLQERRSHCENQNTDPIVWTNQRVMKWIRDIDLKEYVDSLQNSGVHGAVLVLEPAFHTEAMANTLGIPSSKHIVRRHLMEEMRALISSSRVGLQQGYERSTPSVILQGSLGRLSSSVCRQSADEHSLKGRAGKPPLSKALCRKELEGRYNSFPRESRGEGSPHKPGGSPKHSFRETEVTNV</sequence>
<reference evidence="4" key="1">
    <citation type="journal article" date="2021" name="Cell">
        <title>Tracing the genetic footprints of vertebrate landing in non-teleost ray-finned fishes.</title>
        <authorList>
            <person name="Bi X."/>
            <person name="Wang K."/>
            <person name="Yang L."/>
            <person name="Pan H."/>
            <person name="Jiang H."/>
            <person name="Wei Q."/>
            <person name="Fang M."/>
            <person name="Yu H."/>
            <person name="Zhu C."/>
            <person name="Cai Y."/>
            <person name="He Y."/>
            <person name="Gan X."/>
            <person name="Zeng H."/>
            <person name="Yu D."/>
            <person name="Zhu Y."/>
            <person name="Jiang H."/>
            <person name="Qiu Q."/>
            <person name="Yang H."/>
            <person name="Zhang Y.E."/>
            <person name="Wang W."/>
            <person name="Zhu M."/>
            <person name="He S."/>
            <person name="Zhang G."/>
        </authorList>
    </citation>
    <scope>NUCLEOTIDE SEQUENCE</scope>
    <source>
        <strain evidence="4">Pddl_001</strain>
    </source>
</reference>
<dbReference type="InterPro" id="IPR001660">
    <property type="entry name" value="SAM"/>
</dbReference>
<evidence type="ECO:0000313" key="5">
    <source>
        <dbReference type="Proteomes" id="UP001166093"/>
    </source>
</evidence>
<feature type="domain" description="SAM" evidence="3">
    <location>
        <begin position="376"/>
        <end position="432"/>
    </location>
</feature>
<feature type="compositionally biased region" description="Basic and acidic residues" evidence="2">
    <location>
        <begin position="609"/>
        <end position="618"/>
    </location>
</feature>
<evidence type="ECO:0000256" key="1">
    <source>
        <dbReference type="SAM" id="Coils"/>
    </source>
</evidence>
<dbReference type="PROSITE" id="PS50105">
    <property type="entry name" value="SAM_DOMAIN"/>
    <property type="match status" value="3"/>
</dbReference>
<dbReference type="SUPFAM" id="SSF47769">
    <property type="entry name" value="SAM/Pointed domain"/>
    <property type="match status" value="3"/>
</dbReference>
<keyword evidence="5" id="KW-1185">Reference proteome</keyword>
<name>A0ABS2XRM9_POLSP</name>
<proteinExistence type="predicted"/>
<comment type="caution">
    <text evidence="4">The sequence shown here is derived from an EMBL/GenBank/DDBJ whole genome shotgun (WGS) entry which is preliminary data.</text>
</comment>
<dbReference type="Pfam" id="PF00536">
    <property type="entry name" value="SAM_1"/>
    <property type="match status" value="2"/>
</dbReference>
<protein>
    <submittedName>
        <fullName evidence="4">KAZRN protein</fullName>
    </submittedName>
</protein>
<feature type="domain" description="SAM" evidence="3">
    <location>
        <begin position="456"/>
        <end position="509"/>
    </location>
</feature>
<dbReference type="InterPro" id="IPR037614">
    <property type="entry name" value="Kazrin"/>
</dbReference>
<accession>A0ABS2XRM9</accession>
<keyword evidence="1" id="KW-0175">Coiled coil</keyword>
<dbReference type="EMBL" id="JAAWVQ010060367">
    <property type="protein sequence ID" value="MBN3276502.1"/>
    <property type="molecule type" value="Genomic_DNA"/>
</dbReference>